<dbReference type="OrthoDB" id="5458015at2"/>
<protein>
    <recommendedName>
        <fullName evidence="3">Helix-turn-helix</fullName>
    </recommendedName>
</protein>
<dbReference type="Proteomes" id="UP000192906">
    <property type="component" value="Unassembled WGS sequence"/>
</dbReference>
<proteinExistence type="predicted"/>
<accession>A0A1X7F2A8</accession>
<gene>
    <name evidence="1" type="ORF">SAMN06295933_3567</name>
</gene>
<name>A0A1X7F2A8_9BACT</name>
<organism evidence="1 2">
    <name type="scientific">Desulfovibrio gilichinskyi</name>
    <dbReference type="NCBI Taxonomy" id="1519643"/>
    <lineage>
        <taxon>Bacteria</taxon>
        <taxon>Pseudomonadati</taxon>
        <taxon>Thermodesulfobacteriota</taxon>
        <taxon>Desulfovibrionia</taxon>
        <taxon>Desulfovibrionales</taxon>
        <taxon>Desulfovibrionaceae</taxon>
        <taxon>Desulfovibrio</taxon>
    </lineage>
</organism>
<evidence type="ECO:0000313" key="1">
    <source>
        <dbReference type="EMBL" id="SMF44079.1"/>
    </source>
</evidence>
<keyword evidence="2" id="KW-1185">Reference proteome</keyword>
<dbReference type="RefSeq" id="WP_085104734.1">
    <property type="nucleotide sequence ID" value="NZ_FWZU01000009.1"/>
</dbReference>
<reference evidence="2" key="1">
    <citation type="submission" date="2017-04" db="EMBL/GenBank/DDBJ databases">
        <authorList>
            <person name="Varghese N."/>
            <person name="Submissions S."/>
        </authorList>
    </citation>
    <scope>NUCLEOTIDE SEQUENCE [LARGE SCALE GENOMIC DNA]</scope>
    <source>
        <strain evidence="2">K3S</strain>
    </source>
</reference>
<dbReference type="EMBL" id="FWZU01000009">
    <property type="protein sequence ID" value="SMF44079.1"/>
    <property type="molecule type" value="Genomic_DNA"/>
</dbReference>
<dbReference type="STRING" id="1519643.SAMN06295933_3567"/>
<sequence>MINQTSDSAQAPFTAETIPTHFLRRAWMENIGLTNVKLAKRFDLTPARVSSIIRGGECPQKYIDILRKEYEMPEDLLPDRSIEKPGPKPKTK</sequence>
<dbReference type="AlphaFoldDB" id="A0A1X7F2A8"/>
<evidence type="ECO:0000313" key="2">
    <source>
        <dbReference type="Proteomes" id="UP000192906"/>
    </source>
</evidence>
<evidence type="ECO:0008006" key="3">
    <source>
        <dbReference type="Google" id="ProtNLM"/>
    </source>
</evidence>